<proteinExistence type="predicted"/>
<sequence length="183" mass="20998">MGEIREIIKFCNNNSGFLNGLYDLMTLLVVVFTLITIFQNKRSMGIAEKQTENSLRPIIIVDVESVDEHTPNIQSIKIKNVGNAPAQVNEFKIKGYNHQPLTDEITGPNEEIEVELRFKYVDILGEGEEKIIIIDEKLNPNKIHLTSNKSGSKIETTYYSILSNKKYTNRCEKVNTKFRNYEI</sequence>
<dbReference type="EMBL" id="JARMAB010000005">
    <property type="protein sequence ID" value="MED1202228.1"/>
    <property type="molecule type" value="Genomic_DNA"/>
</dbReference>
<feature type="transmembrane region" description="Helical" evidence="1">
    <location>
        <begin position="20"/>
        <end position="38"/>
    </location>
</feature>
<protein>
    <recommendedName>
        <fullName evidence="4">CARDB domain-containing protein</fullName>
    </recommendedName>
</protein>
<keyword evidence="1" id="KW-0472">Membrane</keyword>
<keyword evidence="1" id="KW-1133">Transmembrane helix</keyword>
<name>A0ABU6MEW6_9BACI</name>
<keyword evidence="1" id="KW-0812">Transmembrane</keyword>
<evidence type="ECO:0000313" key="3">
    <source>
        <dbReference type="Proteomes" id="UP001341444"/>
    </source>
</evidence>
<accession>A0ABU6MEW6</accession>
<evidence type="ECO:0000313" key="2">
    <source>
        <dbReference type="EMBL" id="MED1202228.1"/>
    </source>
</evidence>
<dbReference type="RefSeq" id="WP_066266726.1">
    <property type="nucleotide sequence ID" value="NZ_JARMAB010000005.1"/>
</dbReference>
<gene>
    <name evidence="2" type="ORF">P4T90_03870</name>
</gene>
<comment type="caution">
    <text evidence="2">The sequence shown here is derived from an EMBL/GenBank/DDBJ whole genome shotgun (WGS) entry which is preliminary data.</text>
</comment>
<evidence type="ECO:0000256" key="1">
    <source>
        <dbReference type="SAM" id="Phobius"/>
    </source>
</evidence>
<organism evidence="2 3">
    <name type="scientific">Heyndrickxia acidicola</name>
    <dbReference type="NCBI Taxonomy" id="209389"/>
    <lineage>
        <taxon>Bacteria</taxon>
        <taxon>Bacillati</taxon>
        <taxon>Bacillota</taxon>
        <taxon>Bacilli</taxon>
        <taxon>Bacillales</taxon>
        <taxon>Bacillaceae</taxon>
        <taxon>Heyndrickxia</taxon>
    </lineage>
</organism>
<dbReference type="Proteomes" id="UP001341444">
    <property type="component" value="Unassembled WGS sequence"/>
</dbReference>
<evidence type="ECO:0008006" key="4">
    <source>
        <dbReference type="Google" id="ProtNLM"/>
    </source>
</evidence>
<reference evidence="2 3" key="1">
    <citation type="submission" date="2023-03" db="EMBL/GenBank/DDBJ databases">
        <title>Bacillus Genome Sequencing.</title>
        <authorList>
            <person name="Dunlap C."/>
        </authorList>
    </citation>
    <scope>NUCLEOTIDE SEQUENCE [LARGE SCALE GENOMIC DNA]</scope>
    <source>
        <strain evidence="2 3">B-23453</strain>
    </source>
</reference>
<keyword evidence="3" id="KW-1185">Reference proteome</keyword>